<feature type="compositionally biased region" description="Basic and acidic residues" evidence="1">
    <location>
        <begin position="916"/>
        <end position="932"/>
    </location>
</feature>
<dbReference type="Pfam" id="PF07916">
    <property type="entry name" value="TraG_N"/>
    <property type="match status" value="1"/>
</dbReference>
<feature type="region of interest" description="Disordered" evidence="1">
    <location>
        <begin position="574"/>
        <end position="718"/>
    </location>
</feature>
<feature type="compositionally biased region" description="Gly residues" evidence="1">
    <location>
        <begin position="647"/>
        <end position="668"/>
    </location>
</feature>
<evidence type="ECO:0000256" key="1">
    <source>
        <dbReference type="SAM" id="MobiDB-lite"/>
    </source>
</evidence>
<keyword evidence="2" id="KW-1133">Transmembrane helix</keyword>
<evidence type="ECO:0000313" key="4">
    <source>
        <dbReference type="EMBL" id="KER38179.1"/>
    </source>
</evidence>
<dbReference type="EMBL" id="JANF02000004">
    <property type="protein sequence ID" value="KER38179.1"/>
    <property type="molecule type" value="Genomic_DNA"/>
</dbReference>
<keyword evidence="2" id="KW-0812">Transmembrane</keyword>
<reference evidence="4 5" key="1">
    <citation type="submission" date="2014-05" db="EMBL/GenBank/DDBJ databases">
        <title>Genome Announcement of Sphingobium lucknowense F2.</title>
        <authorList>
            <person name="Lal R."/>
            <person name="Negi V."/>
            <person name="Lata P."/>
            <person name="Sangwan N."/>
            <person name="Gupta S.K."/>
            <person name="Rao D.L.N."/>
            <person name="Das S."/>
        </authorList>
    </citation>
    <scope>NUCLEOTIDE SEQUENCE [LARGE SCALE GENOMIC DNA]</scope>
    <source>
        <strain evidence="4 5">F2</strain>
    </source>
</reference>
<organism evidence="4 5">
    <name type="scientific">Sphingobium indicum F2</name>
    <dbReference type="NCBI Taxonomy" id="1450518"/>
    <lineage>
        <taxon>Bacteria</taxon>
        <taxon>Pseudomonadati</taxon>
        <taxon>Pseudomonadota</taxon>
        <taxon>Alphaproteobacteria</taxon>
        <taxon>Sphingomonadales</taxon>
        <taxon>Sphingomonadaceae</taxon>
        <taxon>Sphingobium</taxon>
    </lineage>
</organism>
<sequence>MLEVFTVGGGEYLVNIFNAVAAWSGGGGYRSLIRVVLVMGLIYSLLVVAFTLNHKAWMNWFLQATGIYLCLMVPTVDIQVTDRINPGLAPATVDNVPMGLGVLASFTTQVGDWLTRSAETVFVMPSELNYSTDGMVYGARLFDATRNFIIRDAEFSTNLEHHFKNCLFGDVMLYQKSLTNLAKATDLWAAVGPGSEARSQQWLERQGDGTVNSFIVTCRQAYQALDAQWAPMIEANAPLWGKEVYPKLSNALAADKLKHDVPIVSTAFTGAGGDFAEVMRQNTAINASMQARNGMSGGTGAAAVDTFAQTRADIQARNTYNSIAQQAMAWVPILNIVLTVVFFAMFPVIFPLFLMPQTGISTLKGYTMGFFYLAAWGPLYVILHMICMTRATSAATGVTGGGVTLASYAGIGAVNGETATIAGFMLMSVPFLAAGLARGAMSIAGHSMSMLAPAQNAAEAAAVEQTTGNYSYGNVSWANATSNMRQADQWSTAPTYMGGGASFGWRQDNGTMVTGFGNGKEVYDTSSAISRLGYTPTVTTGTVAEFREMASEAERRSLAYENAASEVLTATHANRSAFGTSTERTSGWDSSSGSQASTSIEQFDRRTASSSQGTEERSTISQGSRVSQSHDRQAQTNDQVSGSVAAGLGGAGAGGGGGRGSRLPGIGGSVSRTGTQQDSLRHGTEESRGTDSANSSSSGVRDEHANGTGASTSDGTYARSGVFSRASSTSSSSMSTEDSLALAKSYSETARRLKELSQQLTRDASYAETHGMQLSENLSQDLAQWYRHEQVANPGLDAPDLWATDLSDHQRNVRQEMISRWMQEKQDSIRAQIEGDLNEPDLVDVHPPSVENAADVRAAYRPRGLSGVPKGPGGGDPSAAADKIAAGRNDLSGARSAAEAMRGQRVQGSVDVQQEVSRDHDHGFFHDPKLRE</sequence>
<feature type="region of interest" description="Disordered" evidence="1">
    <location>
        <begin position="864"/>
        <end position="932"/>
    </location>
</feature>
<proteinExistence type="predicted"/>
<comment type="caution">
    <text evidence="4">The sequence shown here is derived from an EMBL/GenBank/DDBJ whole genome shotgun (WGS) entry which is preliminary data.</text>
</comment>
<evidence type="ECO:0000313" key="5">
    <source>
        <dbReference type="Proteomes" id="UP000028135"/>
    </source>
</evidence>
<name>A0A8E0WVU0_9SPHN</name>
<evidence type="ECO:0000259" key="3">
    <source>
        <dbReference type="Pfam" id="PF07916"/>
    </source>
</evidence>
<dbReference type="InterPro" id="IPR012931">
    <property type="entry name" value="TraG_N_Proteobacteria"/>
</dbReference>
<dbReference type="AlphaFoldDB" id="A0A8E0WVU0"/>
<feature type="compositionally biased region" description="Low complexity" evidence="1">
    <location>
        <begin position="585"/>
        <end position="599"/>
    </location>
</feature>
<feature type="transmembrane region" description="Helical" evidence="2">
    <location>
        <begin position="327"/>
        <end position="354"/>
    </location>
</feature>
<keyword evidence="2" id="KW-0472">Membrane</keyword>
<accession>A0A8E0WVU0</accession>
<feature type="domain" description="TraG N-terminal Proteobacteria" evidence="3">
    <location>
        <begin position="3"/>
        <end position="459"/>
    </location>
</feature>
<gene>
    <name evidence="4" type="ORF">AL00_02295</name>
</gene>
<feature type="transmembrane region" description="Helical" evidence="2">
    <location>
        <begin position="394"/>
        <end position="414"/>
    </location>
</feature>
<feature type="transmembrane region" description="Helical" evidence="2">
    <location>
        <begin position="32"/>
        <end position="52"/>
    </location>
</feature>
<protein>
    <submittedName>
        <fullName evidence="4">Conjugal transfer protein TraG</fullName>
    </submittedName>
</protein>
<feature type="compositionally biased region" description="Basic and acidic residues" evidence="1">
    <location>
        <begin position="679"/>
        <end position="689"/>
    </location>
</feature>
<feature type="compositionally biased region" description="Polar residues" evidence="1">
    <location>
        <begin position="906"/>
        <end position="915"/>
    </location>
</feature>
<feature type="compositionally biased region" description="Polar residues" evidence="1">
    <location>
        <begin position="574"/>
        <end position="584"/>
    </location>
</feature>
<feature type="compositionally biased region" description="Polar residues" evidence="1">
    <location>
        <begin position="690"/>
        <end position="699"/>
    </location>
</feature>
<dbReference type="RefSeq" id="WP_020820424.1">
    <property type="nucleotide sequence ID" value="NZ_JANF02000004.1"/>
</dbReference>
<evidence type="ECO:0000256" key="2">
    <source>
        <dbReference type="SAM" id="Phobius"/>
    </source>
</evidence>
<feature type="transmembrane region" description="Helical" evidence="2">
    <location>
        <begin position="366"/>
        <end position="387"/>
    </location>
</feature>
<feature type="compositionally biased region" description="Polar residues" evidence="1">
    <location>
        <begin position="608"/>
        <end position="627"/>
    </location>
</feature>
<dbReference type="Proteomes" id="UP000028135">
    <property type="component" value="Unassembled WGS sequence"/>
</dbReference>